<feature type="compositionally biased region" description="Basic and acidic residues" evidence="1">
    <location>
        <begin position="351"/>
        <end position="376"/>
    </location>
</feature>
<keyword evidence="2" id="KW-0812">Transmembrane</keyword>
<evidence type="ECO:0008006" key="5">
    <source>
        <dbReference type="Google" id="ProtNLM"/>
    </source>
</evidence>
<protein>
    <recommendedName>
        <fullName evidence="5">Stress response NST1-like protein</fullName>
    </recommendedName>
</protein>
<feature type="transmembrane region" description="Helical" evidence="2">
    <location>
        <begin position="43"/>
        <end position="64"/>
    </location>
</feature>
<reference evidence="3" key="1">
    <citation type="submission" date="2022-04" db="EMBL/GenBank/DDBJ databases">
        <title>A functionally conserved STORR gene fusion in Papaver species that diverged 16.8 million years ago.</title>
        <authorList>
            <person name="Catania T."/>
        </authorList>
    </citation>
    <scope>NUCLEOTIDE SEQUENCE</scope>
    <source>
        <strain evidence="3">S-188037</strain>
    </source>
</reference>
<evidence type="ECO:0000313" key="3">
    <source>
        <dbReference type="EMBL" id="KAI3911339.1"/>
    </source>
</evidence>
<feature type="region of interest" description="Disordered" evidence="1">
    <location>
        <begin position="480"/>
        <end position="503"/>
    </location>
</feature>
<dbReference type="EMBL" id="JAJJMB010010045">
    <property type="protein sequence ID" value="KAI3911339.1"/>
    <property type="molecule type" value="Genomic_DNA"/>
</dbReference>
<feature type="compositionally biased region" description="Polar residues" evidence="1">
    <location>
        <begin position="679"/>
        <end position="699"/>
    </location>
</feature>
<feature type="compositionally biased region" description="Polar residues" evidence="1">
    <location>
        <begin position="392"/>
        <end position="403"/>
    </location>
</feature>
<feature type="transmembrane region" description="Helical" evidence="2">
    <location>
        <begin position="12"/>
        <end position="31"/>
    </location>
</feature>
<evidence type="ECO:0000256" key="1">
    <source>
        <dbReference type="SAM" id="MobiDB-lite"/>
    </source>
</evidence>
<evidence type="ECO:0000313" key="4">
    <source>
        <dbReference type="Proteomes" id="UP001202328"/>
    </source>
</evidence>
<feature type="region of interest" description="Disordered" evidence="1">
    <location>
        <begin position="307"/>
        <end position="466"/>
    </location>
</feature>
<sequence length="865" mass="97033">MCILCVIQKCSLRVATMLPWFIIPLIGLWALSQLLPPGFRFEITSPRLACLMVLLVTLFWYEILMPKLSAWRTRRSAWLRERKRVEAIELQKLRKMAVRRCRNCLTPYREQNPAGGKFMCSYCGHISRRPVLDIPGSADLDVKKSGFVGKVWSEYGWICRNYWLENGNWVPGSFVANSSWIKNGGRLYNGDDLCLKERSNSIVVVFLCKILFPIFLSIRWLWRKIFRVSSSEDDSSDAEHSGMSKKGENGVNMNESKAEKARRKAEEKRQARLERELLEEEERKQREEVAKLVEERRKLRDEKIEAEKQQFRGSANDKEKDSKREAERKRHERRKDKDKGSNKSNSDCEEIDRRASKEMDRKRDLDKKSEFERQDQQKASTTQTAESRHSVKVSTANNINKGTGTRYLERVKGSLISSSRAFNGTSIFGKGSHKNQTSATAVSKANKSTGSIDHAHGSGNQRHMHSSVHAPVVVTSNEDIKATEASSQRPAPQTGTQMQSQTIKKSWQQLFTRAPGMSSVSPQAEVQGKKFPSQAPQRHPLENQPGLSLPLPSPMSSFQNGFRSSNSYSSSAAKPTFPLVRESPYRLAQEEPEIFEDPCYVPDPVALLGPVSESLDNFSYDFGTGFMRNSLPQKSLPLQHASASMEVHKPSPIESPMSRLRVIEEGHMNTNPSPCSPKTPEQNSSPRSESNGGTWQMWGTSPLGQEGLGFVGGQTSWLLPIGQNSKEMTSKFAVDNQVPLGNQSQRSVQPGNFLNCGTFSPPCSSLYENDPWLPNPVSPPLLGAREHYSAPVSPRLNLSQSEVTYGSPSRSATRLPFKPSPVIRWPKEDSVVHGSEEGVAVPTPGRPHIGGLYSTSDTQSVWSFD</sequence>
<feature type="compositionally biased region" description="Polar residues" evidence="1">
    <location>
        <begin position="799"/>
        <end position="812"/>
    </location>
</feature>
<feature type="compositionally biased region" description="Polar residues" evidence="1">
    <location>
        <begin position="434"/>
        <end position="451"/>
    </location>
</feature>
<name>A0AAD4XGA0_9MAGN</name>
<feature type="compositionally biased region" description="Polar residues" evidence="1">
    <location>
        <begin position="415"/>
        <end position="426"/>
    </location>
</feature>
<gene>
    <name evidence="3" type="ORF">MKW98_010226</name>
</gene>
<feature type="compositionally biased region" description="Basic and acidic residues" evidence="1">
    <location>
        <begin position="256"/>
        <end position="267"/>
    </location>
</feature>
<feature type="compositionally biased region" description="Basic and acidic residues" evidence="1">
    <location>
        <begin position="307"/>
        <end position="341"/>
    </location>
</feature>
<evidence type="ECO:0000256" key="2">
    <source>
        <dbReference type="SAM" id="Phobius"/>
    </source>
</evidence>
<dbReference type="Proteomes" id="UP001202328">
    <property type="component" value="Unassembled WGS sequence"/>
</dbReference>
<keyword evidence="2" id="KW-0472">Membrane</keyword>
<feature type="region of interest" description="Disordered" evidence="1">
    <location>
        <begin position="515"/>
        <end position="549"/>
    </location>
</feature>
<proteinExistence type="predicted"/>
<feature type="region of interest" description="Disordered" evidence="1">
    <location>
        <begin position="232"/>
        <end position="267"/>
    </location>
</feature>
<keyword evidence="4" id="KW-1185">Reference proteome</keyword>
<feature type="transmembrane region" description="Helical" evidence="2">
    <location>
        <begin position="202"/>
        <end position="222"/>
    </location>
</feature>
<dbReference type="AlphaFoldDB" id="A0AAD4XGA0"/>
<comment type="caution">
    <text evidence="3">The sequence shown here is derived from an EMBL/GenBank/DDBJ whole genome shotgun (WGS) entry which is preliminary data.</text>
</comment>
<feature type="compositionally biased region" description="Basic and acidic residues" evidence="1">
    <location>
        <begin position="237"/>
        <end position="248"/>
    </location>
</feature>
<feature type="region of interest" description="Disordered" evidence="1">
    <location>
        <begin position="799"/>
        <end position="818"/>
    </location>
</feature>
<accession>A0AAD4XGA0</accession>
<keyword evidence="2" id="KW-1133">Transmembrane helix</keyword>
<organism evidence="3 4">
    <name type="scientific">Papaver atlanticum</name>
    <dbReference type="NCBI Taxonomy" id="357466"/>
    <lineage>
        <taxon>Eukaryota</taxon>
        <taxon>Viridiplantae</taxon>
        <taxon>Streptophyta</taxon>
        <taxon>Embryophyta</taxon>
        <taxon>Tracheophyta</taxon>
        <taxon>Spermatophyta</taxon>
        <taxon>Magnoliopsida</taxon>
        <taxon>Ranunculales</taxon>
        <taxon>Papaveraceae</taxon>
        <taxon>Papaveroideae</taxon>
        <taxon>Papaver</taxon>
    </lineage>
</organism>
<feature type="compositionally biased region" description="Polar residues" evidence="1">
    <location>
        <begin position="484"/>
        <end position="503"/>
    </location>
</feature>
<feature type="region of interest" description="Disordered" evidence="1">
    <location>
        <begin position="667"/>
        <end position="699"/>
    </location>
</feature>